<feature type="region of interest" description="Disordered" evidence="8">
    <location>
        <begin position="86"/>
        <end position="108"/>
    </location>
</feature>
<feature type="domain" description="OmpA-like" evidence="10">
    <location>
        <begin position="189"/>
        <end position="309"/>
    </location>
</feature>
<evidence type="ECO:0000313" key="12">
    <source>
        <dbReference type="Proteomes" id="UP000518206"/>
    </source>
</evidence>
<keyword evidence="6 7" id="KW-0472">Membrane</keyword>
<dbReference type="RefSeq" id="WP_183296974.1">
    <property type="nucleotide sequence ID" value="NZ_JACHVX010000004.1"/>
</dbReference>
<dbReference type="Pfam" id="PF13677">
    <property type="entry name" value="MotB_plug"/>
    <property type="match status" value="1"/>
</dbReference>
<dbReference type="PANTHER" id="PTHR30329">
    <property type="entry name" value="STATOR ELEMENT OF FLAGELLAR MOTOR COMPLEX"/>
    <property type="match status" value="1"/>
</dbReference>
<comment type="similarity">
    <text evidence="2">Belongs to the MotB family.</text>
</comment>
<dbReference type="Proteomes" id="UP000518206">
    <property type="component" value="Unassembled WGS sequence"/>
</dbReference>
<dbReference type="AlphaFoldDB" id="A0A7W4UHZ9"/>
<evidence type="ECO:0000256" key="1">
    <source>
        <dbReference type="ARBA" id="ARBA00004162"/>
    </source>
</evidence>
<dbReference type="Gene3D" id="3.30.1330.60">
    <property type="entry name" value="OmpA-like domain"/>
    <property type="match status" value="1"/>
</dbReference>
<evidence type="ECO:0000256" key="8">
    <source>
        <dbReference type="SAM" id="MobiDB-lite"/>
    </source>
</evidence>
<keyword evidence="5 9" id="KW-1133">Transmembrane helix</keyword>
<evidence type="ECO:0000256" key="3">
    <source>
        <dbReference type="ARBA" id="ARBA00022475"/>
    </source>
</evidence>
<feature type="region of interest" description="Disordered" evidence="8">
    <location>
        <begin position="122"/>
        <end position="144"/>
    </location>
</feature>
<evidence type="ECO:0000313" key="11">
    <source>
        <dbReference type="EMBL" id="MBB2924199.1"/>
    </source>
</evidence>
<evidence type="ECO:0000256" key="2">
    <source>
        <dbReference type="ARBA" id="ARBA00008914"/>
    </source>
</evidence>
<accession>A0A7W4UHZ9</accession>
<feature type="transmembrane region" description="Helical" evidence="9">
    <location>
        <begin position="46"/>
        <end position="66"/>
    </location>
</feature>
<dbReference type="PROSITE" id="PS51123">
    <property type="entry name" value="OMPA_2"/>
    <property type="match status" value="1"/>
</dbReference>
<dbReference type="GO" id="GO:0005886">
    <property type="term" value="C:plasma membrane"/>
    <property type="evidence" value="ECO:0007669"/>
    <property type="project" value="UniProtKB-SubCell"/>
</dbReference>
<dbReference type="EMBL" id="JACHVX010000004">
    <property type="protein sequence ID" value="MBB2924199.1"/>
    <property type="molecule type" value="Genomic_DNA"/>
</dbReference>
<feature type="compositionally biased region" description="Low complexity" evidence="8">
    <location>
        <begin position="11"/>
        <end position="26"/>
    </location>
</feature>
<evidence type="ECO:0000256" key="9">
    <source>
        <dbReference type="SAM" id="Phobius"/>
    </source>
</evidence>
<evidence type="ECO:0000259" key="10">
    <source>
        <dbReference type="PROSITE" id="PS51123"/>
    </source>
</evidence>
<feature type="compositionally biased region" description="Polar residues" evidence="8">
    <location>
        <begin position="86"/>
        <end position="103"/>
    </location>
</feature>
<proteinExistence type="inferred from homology"/>
<protein>
    <submittedName>
        <fullName evidence="11">Chemotaxis protein MotB</fullName>
    </submittedName>
</protein>
<dbReference type="InterPro" id="IPR025713">
    <property type="entry name" value="MotB-like_N_dom"/>
</dbReference>
<organism evidence="11 12">
    <name type="scientific">Cellulomonas cellasea</name>
    <dbReference type="NCBI Taxonomy" id="43670"/>
    <lineage>
        <taxon>Bacteria</taxon>
        <taxon>Bacillati</taxon>
        <taxon>Actinomycetota</taxon>
        <taxon>Actinomycetes</taxon>
        <taxon>Micrococcales</taxon>
        <taxon>Cellulomonadaceae</taxon>
        <taxon>Cellulomonas</taxon>
    </lineage>
</organism>
<dbReference type="CDD" id="cd07185">
    <property type="entry name" value="OmpA_C-like"/>
    <property type="match status" value="1"/>
</dbReference>
<dbReference type="InterPro" id="IPR050330">
    <property type="entry name" value="Bact_OuterMem_StrucFunc"/>
</dbReference>
<evidence type="ECO:0000256" key="7">
    <source>
        <dbReference type="PROSITE-ProRule" id="PRU00473"/>
    </source>
</evidence>
<comment type="subcellular location">
    <subcellularLocation>
        <location evidence="1">Cell membrane</location>
        <topology evidence="1">Single-pass membrane protein</topology>
    </subcellularLocation>
</comment>
<dbReference type="InterPro" id="IPR036737">
    <property type="entry name" value="OmpA-like_sf"/>
</dbReference>
<dbReference type="SUPFAM" id="SSF103088">
    <property type="entry name" value="OmpA-like"/>
    <property type="match status" value="1"/>
</dbReference>
<comment type="caution">
    <text evidence="11">The sequence shown here is derived from an EMBL/GenBank/DDBJ whole genome shotgun (WGS) entry which is preliminary data.</text>
</comment>
<evidence type="ECO:0000256" key="6">
    <source>
        <dbReference type="ARBA" id="ARBA00023136"/>
    </source>
</evidence>
<feature type="region of interest" description="Disordered" evidence="8">
    <location>
        <begin position="1"/>
        <end position="38"/>
    </location>
</feature>
<keyword evidence="4 9" id="KW-0812">Transmembrane</keyword>
<evidence type="ECO:0000256" key="5">
    <source>
        <dbReference type="ARBA" id="ARBA00022989"/>
    </source>
</evidence>
<reference evidence="11 12" key="1">
    <citation type="submission" date="2020-08" db="EMBL/GenBank/DDBJ databases">
        <title>The Agave Microbiome: Exploring the role of microbial communities in plant adaptations to desert environments.</title>
        <authorList>
            <person name="Partida-Martinez L.P."/>
        </authorList>
    </citation>
    <scope>NUCLEOTIDE SEQUENCE [LARGE SCALE GENOMIC DNA]</scope>
    <source>
        <strain evidence="11 12">RAS26</strain>
    </source>
</reference>
<dbReference type="InterPro" id="IPR006665">
    <property type="entry name" value="OmpA-like"/>
</dbReference>
<dbReference type="Pfam" id="PF00691">
    <property type="entry name" value="OmpA"/>
    <property type="match status" value="1"/>
</dbReference>
<gene>
    <name evidence="11" type="ORF">FHR80_003127</name>
</gene>
<sequence length="326" mass="33846">MSAPAATRPKGGTSSHGSSAHASTSAPRRRHKGGHEEEHVNHERWLVSYSDMITVLMALFIVLFAISQVDQQKYVALRDSLAAGFNTSSNPSILDGTSGTLDGQSIEPKTSAAEGTAGMVNADAGLGQQGANPSPPQVAADPDPPGVDPEVLAAAQAEAARLQGLRDQLAAQLAANGLGDTVRFRINERGLVMGLVADDVFFAAASAVLTPTAARVLDVSGPTLVAIPENVSVEGHANTVPVSGRYPTNWELSSDRATQVLRHLVEADGMPAHRIMAVGFGDARPLVAGDGPEALTANRRVDLVILSSAPEQVRNLLPAVLGTEGQ</sequence>
<reference evidence="11 12" key="2">
    <citation type="submission" date="2020-08" db="EMBL/GenBank/DDBJ databases">
        <authorList>
            <person name="Partida-Martinez L."/>
            <person name="Huntemann M."/>
            <person name="Clum A."/>
            <person name="Wang J."/>
            <person name="Palaniappan K."/>
            <person name="Ritter S."/>
            <person name="Chen I.-M."/>
            <person name="Stamatis D."/>
            <person name="Reddy T."/>
            <person name="O'Malley R."/>
            <person name="Daum C."/>
            <person name="Shapiro N."/>
            <person name="Ivanova N."/>
            <person name="Kyrpides N."/>
            <person name="Woyke T."/>
        </authorList>
    </citation>
    <scope>NUCLEOTIDE SEQUENCE [LARGE SCALE GENOMIC DNA]</scope>
    <source>
        <strain evidence="11 12">RAS26</strain>
    </source>
</reference>
<keyword evidence="3" id="KW-1003">Cell membrane</keyword>
<evidence type="ECO:0000256" key="4">
    <source>
        <dbReference type="ARBA" id="ARBA00022692"/>
    </source>
</evidence>
<dbReference type="PANTHER" id="PTHR30329:SF20">
    <property type="entry name" value="EXPORTED PROTEIN"/>
    <property type="match status" value="1"/>
</dbReference>
<name>A0A7W4UHZ9_9CELL</name>